<protein>
    <recommendedName>
        <fullName evidence="5">Cell wall anchor protein</fullName>
    </recommendedName>
</protein>
<dbReference type="AlphaFoldDB" id="A0A2V4BJX8"/>
<comment type="caution">
    <text evidence="3">The sequence shown here is derived from an EMBL/GenBank/DDBJ whole genome shotgun (WGS) entry which is preliminary data.</text>
</comment>
<evidence type="ECO:0000313" key="3">
    <source>
        <dbReference type="EMBL" id="PXY39071.1"/>
    </source>
</evidence>
<feature type="coiled-coil region" evidence="1">
    <location>
        <begin position="312"/>
        <end position="342"/>
    </location>
</feature>
<dbReference type="RefSeq" id="WP_110308314.1">
    <property type="nucleotide sequence ID" value="NZ_QJHK01000025.1"/>
</dbReference>
<dbReference type="OrthoDB" id="9808753at2"/>
<name>A0A2V4BJX8_9FLAO</name>
<accession>A0A2V4BJX8</accession>
<keyword evidence="2" id="KW-0732">Signal</keyword>
<keyword evidence="1" id="KW-0175">Coiled coil</keyword>
<evidence type="ECO:0008006" key="5">
    <source>
        <dbReference type="Google" id="ProtNLM"/>
    </source>
</evidence>
<evidence type="ECO:0000256" key="2">
    <source>
        <dbReference type="SAM" id="SignalP"/>
    </source>
</evidence>
<evidence type="ECO:0000313" key="4">
    <source>
        <dbReference type="Proteomes" id="UP000247903"/>
    </source>
</evidence>
<reference evidence="3 4" key="1">
    <citation type="submission" date="2018-05" db="EMBL/GenBank/DDBJ databases">
        <title>Flavobacterium sp. strain IMCC34759, incomplete genome.</title>
        <authorList>
            <person name="Joung Y."/>
            <person name="Cho J."/>
        </authorList>
    </citation>
    <scope>NUCLEOTIDE SEQUENCE [LARGE SCALE GENOMIC DNA]</scope>
    <source>
        <strain evidence="3 4">IMCC34759</strain>
    </source>
</reference>
<organism evidence="3 4">
    <name type="scientific">Flavobacterium cheongpyeongense</name>
    <dbReference type="NCBI Taxonomy" id="2212651"/>
    <lineage>
        <taxon>Bacteria</taxon>
        <taxon>Pseudomonadati</taxon>
        <taxon>Bacteroidota</taxon>
        <taxon>Flavobacteriia</taxon>
        <taxon>Flavobacteriales</taxon>
        <taxon>Flavobacteriaceae</taxon>
        <taxon>Flavobacterium</taxon>
    </lineage>
</organism>
<evidence type="ECO:0000256" key="1">
    <source>
        <dbReference type="SAM" id="Coils"/>
    </source>
</evidence>
<feature type="signal peptide" evidence="2">
    <location>
        <begin position="1"/>
        <end position="21"/>
    </location>
</feature>
<dbReference type="EMBL" id="QJHK01000025">
    <property type="protein sequence ID" value="PXY39071.1"/>
    <property type="molecule type" value="Genomic_DNA"/>
</dbReference>
<sequence length="344" mass="38090">MKNKISLLFFGALFLNTTLHAQISTGAGGVASILPNSTPTNTNVGIGTTDPAYKLEVVGSIKANEGEFFKSLPDGSTYTDWKDRNIRDRVLNLGTLRDPLDNGRLLRFVDHPQSNLDAKSNFGFAIDDRSNHTRISINAETGGTGTFTLLDRNQTEYLKVFEDGTGKVYQQMGKPDSKLCIGGYSNYVPGLPHKLVVQNGSALIEGNILTDASIGIGTSNFTDGSESYRLSVKGKVRAEEVKVYNTWADYVFAKNYDLKPLAKVEEYIAQNGHLPNVPSAKQITEKGLELGEMAKIQQEKIEEFTLYLIQQNKQLEEQKLYLIQQNKEMEELKAQVKALLASKK</sequence>
<gene>
    <name evidence="3" type="ORF">DMB65_19530</name>
</gene>
<dbReference type="Proteomes" id="UP000247903">
    <property type="component" value="Unassembled WGS sequence"/>
</dbReference>
<proteinExistence type="predicted"/>
<feature type="chain" id="PRO_5016102286" description="Cell wall anchor protein" evidence="2">
    <location>
        <begin position="22"/>
        <end position="344"/>
    </location>
</feature>
<keyword evidence="4" id="KW-1185">Reference proteome</keyword>